<feature type="non-terminal residue" evidence="2">
    <location>
        <position position="1"/>
    </location>
</feature>
<proteinExistence type="predicted"/>
<dbReference type="AlphaFoldDB" id="A0A7J2TAJ2"/>
<dbReference type="GO" id="GO:0015074">
    <property type="term" value="P:DNA integration"/>
    <property type="evidence" value="ECO:0007669"/>
    <property type="project" value="InterPro"/>
</dbReference>
<comment type="caution">
    <text evidence="2">The sequence shown here is derived from an EMBL/GenBank/DDBJ whole genome shotgun (WGS) entry which is preliminary data.</text>
</comment>
<feature type="domain" description="Integrase SSV1 C-terminal" evidence="1">
    <location>
        <begin position="90"/>
        <end position="265"/>
    </location>
</feature>
<dbReference type="Pfam" id="PF16795">
    <property type="entry name" value="Phage_integr_3"/>
    <property type="match status" value="1"/>
</dbReference>
<evidence type="ECO:0000259" key="1">
    <source>
        <dbReference type="Pfam" id="PF16795"/>
    </source>
</evidence>
<reference evidence="2" key="1">
    <citation type="journal article" date="2020" name="mSystems">
        <title>Genome- and Community-Level Interaction Insights into Carbon Utilization and Element Cycling Functions of Hydrothermarchaeota in Hydrothermal Sediment.</title>
        <authorList>
            <person name="Zhou Z."/>
            <person name="Liu Y."/>
            <person name="Xu W."/>
            <person name="Pan J."/>
            <person name="Luo Z.H."/>
            <person name="Li M."/>
        </authorList>
    </citation>
    <scope>NUCLEOTIDE SEQUENCE [LARGE SCALE GENOMIC DNA]</scope>
    <source>
        <strain evidence="2">SpSt-27</strain>
    </source>
</reference>
<accession>A0A7J2TAJ2</accession>
<protein>
    <submittedName>
        <fullName evidence="2">Integrase</fullName>
    </submittedName>
</protein>
<name>A0A7J2TAJ2_9CREN</name>
<dbReference type="EMBL" id="DSLL01000021">
    <property type="protein sequence ID" value="HEH31002.1"/>
    <property type="molecule type" value="Genomic_DNA"/>
</dbReference>
<gene>
    <name evidence="2" type="ORF">ENP99_02665</name>
</gene>
<dbReference type="GO" id="GO:0003677">
    <property type="term" value="F:DNA binding"/>
    <property type="evidence" value="ECO:0007669"/>
    <property type="project" value="InterPro"/>
</dbReference>
<dbReference type="Gene3D" id="1.10.443.10">
    <property type="entry name" value="Intergrase catalytic core"/>
    <property type="match status" value="1"/>
</dbReference>
<dbReference type="InterPro" id="IPR031857">
    <property type="entry name" value="Integrase_SSV1_C"/>
</dbReference>
<organism evidence="2">
    <name type="scientific">Ignisphaera aggregans</name>
    <dbReference type="NCBI Taxonomy" id="334771"/>
    <lineage>
        <taxon>Archaea</taxon>
        <taxon>Thermoproteota</taxon>
        <taxon>Thermoprotei</taxon>
        <taxon>Desulfurococcales</taxon>
        <taxon>Desulfurococcaceae</taxon>
        <taxon>Ignisphaera</taxon>
    </lineage>
</organism>
<evidence type="ECO:0000313" key="2">
    <source>
        <dbReference type="EMBL" id="HEH31002.1"/>
    </source>
</evidence>
<dbReference type="InterPro" id="IPR013762">
    <property type="entry name" value="Integrase-like_cat_sf"/>
</dbReference>
<sequence>LVERKKRRKVRSKETLQYYKNLFLRYLEGKELSEQLIDYVVNHENKWLRNVLRHYIQYLYYKRAISPETFGWIMEVVPSRSYKLDVRPYQIDLEDVRKTLQYLQQHHEKYYLLYRLMLEGGLRLSHAIHIIKTFSPDEVVEIREVGLETRRLVCFQDKGFCRYYVGVRESQKPCEWAYFSLETLELLKKYAKREVRRQVVRKYAKEHGLVRPKMLRKVAWRLMVKTMPREVARFVQSRFGELKISEARYEDLLTEADSYYPKYLDMLNQLV</sequence>
<dbReference type="GO" id="GO:0006310">
    <property type="term" value="P:DNA recombination"/>
    <property type="evidence" value="ECO:0007669"/>
    <property type="project" value="InterPro"/>
</dbReference>